<dbReference type="PANTHER" id="PTHR10801">
    <property type="entry name" value="24-DEHYDROCHOLESTEROL REDUCTASE"/>
    <property type="match status" value="1"/>
</dbReference>
<keyword evidence="1" id="KW-0560">Oxidoreductase</keyword>
<proteinExistence type="predicted"/>
<dbReference type="InterPro" id="IPR016169">
    <property type="entry name" value="FAD-bd_PCMH_sub2"/>
</dbReference>
<dbReference type="GO" id="GO:0000246">
    <property type="term" value="F:Delta24(24-1) sterol reductase activity"/>
    <property type="evidence" value="ECO:0007669"/>
    <property type="project" value="TreeGrafter"/>
</dbReference>
<organism evidence="2 3">
    <name type="scientific">Plenodomus tracheiphilus IPT5</name>
    <dbReference type="NCBI Taxonomy" id="1408161"/>
    <lineage>
        <taxon>Eukaryota</taxon>
        <taxon>Fungi</taxon>
        <taxon>Dikarya</taxon>
        <taxon>Ascomycota</taxon>
        <taxon>Pezizomycotina</taxon>
        <taxon>Dothideomycetes</taxon>
        <taxon>Pleosporomycetidae</taxon>
        <taxon>Pleosporales</taxon>
        <taxon>Pleosporineae</taxon>
        <taxon>Leptosphaeriaceae</taxon>
        <taxon>Plenodomus</taxon>
    </lineage>
</organism>
<reference evidence="2" key="1">
    <citation type="submission" date="2020-01" db="EMBL/GenBank/DDBJ databases">
        <authorList>
            <consortium name="DOE Joint Genome Institute"/>
            <person name="Haridas S."/>
            <person name="Albert R."/>
            <person name="Binder M."/>
            <person name="Bloem J."/>
            <person name="Labutti K."/>
            <person name="Salamov A."/>
            <person name="Andreopoulos B."/>
            <person name="Baker S.E."/>
            <person name="Barry K."/>
            <person name="Bills G."/>
            <person name="Bluhm B.H."/>
            <person name="Cannon C."/>
            <person name="Castanera R."/>
            <person name="Culley D.E."/>
            <person name="Daum C."/>
            <person name="Ezra D."/>
            <person name="Gonzalez J.B."/>
            <person name="Henrissat B."/>
            <person name="Kuo A."/>
            <person name="Liang C."/>
            <person name="Lipzen A."/>
            <person name="Lutzoni F."/>
            <person name="Magnuson J."/>
            <person name="Mondo S."/>
            <person name="Nolan M."/>
            <person name="Ohm R."/>
            <person name="Pangilinan J."/>
            <person name="Park H.-J."/>
            <person name="Ramirez L."/>
            <person name="Alfaro M."/>
            <person name="Sun H."/>
            <person name="Tritt A."/>
            <person name="Yoshinaga Y."/>
            <person name="Zwiers L.-H."/>
            <person name="Turgeon B.G."/>
            <person name="Goodwin S.B."/>
            <person name="Spatafora J.W."/>
            <person name="Crous P.W."/>
            <person name="Grigoriev I.V."/>
        </authorList>
    </citation>
    <scope>NUCLEOTIDE SEQUENCE</scope>
    <source>
        <strain evidence="2">IPT5</strain>
    </source>
</reference>
<protein>
    <recommendedName>
        <fullName evidence="4">FAD-binding PCMH-type domain-containing protein</fullName>
    </recommendedName>
</protein>
<evidence type="ECO:0000256" key="1">
    <source>
        <dbReference type="ARBA" id="ARBA00023002"/>
    </source>
</evidence>
<dbReference type="InterPro" id="IPR036318">
    <property type="entry name" value="FAD-bd_PCMH-like_sf"/>
</dbReference>
<name>A0A6A7AMJ6_9PLEO</name>
<evidence type="ECO:0000313" key="3">
    <source>
        <dbReference type="Proteomes" id="UP000799423"/>
    </source>
</evidence>
<keyword evidence="3" id="KW-1185">Reference proteome</keyword>
<sequence length="338" mass="37584">MKYHDKPWGKKRQAVTAIGKMMKQAGVFQIRLDESTAWVQPNVTMGALVQATMKERLIPAVVASSKDTTVVEAFTTETCSSSSFRYGTFDCAVLSFKGVRRDGQEIMVKLHDGDAVDQLLEGVLITLLEIVLVPAGKYVEITYWPVDSLSDALLRIMPKEPKSSSHYKSAVDDSTDFVDGIMFEWFLGVVVTGRITSAVDHIHSGLKDSDTFMQHAESIGSKLQGTLDTLVETVPLIDYLFRYDVGPLARRKRRSGSRRDSFVTQDCTGAVLDVILPTLSEISDAVSSHWCKSTVPISMARVEPHSTFGRRRPGVRSTLDGVRWHVRAVGCERKKKRN</sequence>
<dbReference type="EMBL" id="MU006402">
    <property type="protein sequence ID" value="KAF2844202.1"/>
    <property type="molecule type" value="Genomic_DNA"/>
</dbReference>
<dbReference type="GO" id="GO:0050660">
    <property type="term" value="F:flavin adenine dinucleotide binding"/>
    <property type="evidence" value="ECO:0007669"/>
    <property type="project" value="InterPro"/>
</dbReference>
<dbReference type="AlphaFoldDB" id="A0A6A7AMJ6"/>
<dbReference type="InterPro" id="IPR040165">
    <property type="entry name" value="Diminuto-like"/>
</dbReference>
<dbReference type="GO" id="GO:0005737">
    <property type="term" value="C:cytoplasm"/>
    <property type="evidence" value="ECO:0007669"/>
    <property type="project" value="TreeGrafter"/>
</dbReference>
<gene>
    <name evidence="2" type="ORF">T440DRAFT_526527</name>
</gene>
<dbReference type="PANTHER" id="PTHR10801:SF0">
    <property type="entry name" value="DELTA(24)-STEROL REDUCTASE"/>
    <property type="match status" value="1"/>
</dbReference>
<dbReference type="OrthoDB" id="3798192at2759"/>
<evidence type="ECO:0008006" key="4">
    <source>
        <dbReference type="Google" id="ProtNLM"/>
    </source>
</evidence>
<dbReference type="SUPFAM" id="SSF56176">
    <property type="entry name" value="FAD-binding/transporter-associated domain-like"/>
    <property type="match status" value="1"/>
</dbReference>
<dbReference type="Proteomes" id="UP000799423">
    <property type="component" value="Unassembled WGS sequence"/>
</dbReference>
<accession>A0A6A7AMJ6</accession>
<dbReference type="GO" id="GO:0016020">
    <property type="term" value="C:membrane"/>
    <property type="evidence" value="ECO:0007669"/>
    <property type="project" value="TreeGrafter"/>
</dbReference>
<dbReference type="GO" id="GO:0008202">
    <property type="term" value="P:steroid metabolic process"/>
    <property type="evidence" value="ECO:0007669"/>
    <property type="project" value="TreeGrafter"/>
</dbReference>
<dbReference type="Gene3D" id="3.30.465.10">
    <property type="match status" value="1"/>
</dbReference>
<evidence type="ECO:0000313" key="2">
    <source>
        <dbReference type="EMBL" id="KAF2844202.1"/>
    </source>
</evidence>